<feature type="active site" description="Charge relay system" evidence="12 13">
    <location>
        <position position="257"/>
    </location>
</feature>
<evidence type="ECO:0000256" key="1">
    <source>
        <dbReference type="ARBA" id="ARBA00001913"/>
    </source>
</evidence>
<comment type="subcellular location">
    <subcellularLocation>
        <location evidence="2">Secreted</location>
    </subcellularLocation>
</comment>
<keyword evidence="5" id="KW-0964">Secreted</keyword>
<evidence type="ECO:0000256" key="7">
    <source>
        <dbReference type="ARBA" id="ARBA00022729"/>
    </source>
</evidence>
<dbReference type="InterPro" id="IPR000209">
    <property type="entry name" value="Peptidase_S8/S53_dom"/>
</dbReference>
<keyword evidence="10 13" id="KW-0720">Serine protease</keyword>
<keyword evidence="11" id="KW-0106">Calcium</keyword>
<keyword evidence="6 13" id="KW-0645">Protease</keyword>
<dbReference type="PRINTS" id="PR00723">
    <property type="entry name" value="SUBTILISIN"/>
</dbReference>
<evidence type="ECO:0000256" key="10">
    <source>
        <dbReference type="ARBA" id="ARBA00022825"/>
    </source>
</evidence>
<dbReference type="InterPro" id="IPR022398">
    <property type="entry name" value="Peptidase_S8_His-AS"/>
</dbReference>
<dbReference type="AlphaFoldDB" id="A0A919WFV0"/>
<dbReference type="SUPFAM" id="SSF52025">
    <property type="entry name" value="PA domain"/>
    <property type="match status" value="1"/>
</dbReference>
<feature type="domain" description="Peptidase S8/S53" evidence="16">
    <location>
        <begin position="182"/>
        <end position="634"/>
    </location>
</feature>
<name>A0A919WFV0_9BACI</name>
<evidence type="ECO:0000259" key="17">
    <source>
        <dbReference type="Pfam" id="PF02225"/>
    </source>
</evidence>
<dbReference type="Pfam" id="PF00082">
    <property type="entry name" value="Peptidase_S8"/>
    <property type="match status" value="1"/>
</dbReference>
<dbReference type="GO" id="GO:0016020">
    <property type="term" value="C:membrane"/>
    <property type="evidence" value="ECO:0007669"/>
    <property type="project" value="InterPro"/>
</dbReference>
<keyword evidence="9 13" id="KW-0378">Hydrolase</keyword>
<evidence type="ECO:0000256" key="5">
    <source>
        <dbReference type="ARBA" id="ARBA00022525"/>
    </source>
</evidence>
<keyword evidence="4" id="KW-0134">Cell wall</keyword>
<dbReference type="PANTHER" id="PTHR43806">
    <property type="entry name" value="PEPTIDASE S8"/>
    <property type="match status" value="1"/>
</dbReference>
<evidence type="ECO:0000256" key="15">
    <source>
        <dbReference type="SAM" id="SignalP"/>
    </source>
</evidence>
<keyword evidence="7 15" id="KW-0732">Signal</keyword>
<dbReference type="InterPro" id="IPR015500">
    <property type="entry name" value="Peptidase_S8_subtilisin-rel"/>
</dbReference>
<reference evidence="19" key="1">
    <citation type="submission" date="2021-03" db="EMBL/GenBank/DDBJ databases">
        <title>Antimicrobial resistance genes in bacteria isolated from Japanese honey, and their potential for conferring macrolide and lincosamide resistance in the American foulbrood pathogen Paenibacillus larvae.</title>
        <authorList>
            <person name="Okamoto M."/>
            <person name="Kumagai M."/>
            <person name="Kanamori H."/>
            <person name="Takamatsu D."/>
        </authorList>
    </citation>
    <scope>NUCLEOTIDE SEQUENCE</scope>
    <source>
        <strain evidence="19">J27TS8</strain>
    </source>
</reference>
<evidence type="ECO:0000313" key="20">
    <source>
        <dbReference type="Proteomes" id="UP000682111"/>
    </source>
</evidence>
<dbReference type="PROSITE" id="PS00136">
    <property type="entry name" value="SUBTILASE_ASP"/>
    <property type="match status" value="1"/>
</dbReference>
<feature type="signal peptide" evidence="15">
    <location>
        <begin position="1"/>
        <end position="23"/>
    </location>
</feature>
<dbReference type="CDD" id="cd02133">
    <property type="entry name" value="PA_C5a_like"/>
    <property type="match status" value="1"/>
</dbReference>
<dbReference type="InterPro" id="IPR046450">
    <property type="entry name" value="PA_dom_sf"/>
</dbReference>
<feature type="active site" description="Charge relay system" evidence="12 13">
    <location>
        <position position="580"/>
    </location>
</feature>
<dbReference type="GO" id="GO:0005576">
    <property type="term" value="C:extracellular region"/>
    <property type="evidence" value="ECO:0007669"/>
    <property type="project" value="UniProtKB-SubCell"/>
</dbReference>
<dbReference type="PANTHER" id="PTHR43806:SF11">
    <property type="entry name" value="CEREVISIN-RELATED"/>
    <property type="match status" value="1"/>
</dbReference>
<dbReference type="Gene3D" id="3.40.50.200">
    <property type="entry name" value="Peptidase S8/S53 domain"/>
    <property type="match status" value="1"/>
</dbReference>
<dbReference type="InterPro" id="IPR036852">
    <property type="entry name" value="Peptidase_S8/S53_dom_sf"/>
</dbReference>
<evidence type="ECO:0000256" key="2">
    <source>
        <dbReference type="ARBA" id="ARBA00004613"/>
    </source>
</evidence>
<keyword evidence="8" id="KW-0677">Repeat</keyword>
<keyword evidence="20" id="KW-1185">Reference proteome</keyword>
<comment type="similarity">
    <text evidence="3 13 14">Belongs to the peptidase S8 family.</text>
</comment>
<evidence type="ECO:0000256" key="9">
    <source>
        <dbReference type="ARBA" id="ARBA00022801"/>
    </source>
</evidence>
<dbReference type="EMBL" id="BORC01000001">
    <property type="protein sequence ID" value="GIN60974.1"/>
    <property type="molecule type" value="Genomic_DNA"/>
</dbReference>
<dbReference type="SUPFAM" id="SSF52743">
    <property type="entry name" value="Subtilisin-like"/>
    <property type="match status" value="1"/>
</dbReference>
<evidence type="ECO:0000256" key="3">
    <source>
        <dbReference type="ARBA" id="ARBA00011073"/>
    </source>
</evidence>
<dbReference type="PROSITE" id="PS00137">
    <property type="entry name" value="SUBTILASE_HIS"/>
    <property type="match status" value="1"/>
</dbReference>
<evidence type="ECO:0000256" key="11">
    <source>
        <dbReference type="ARBA" id="ARBA00022837"/>
    </source>
</evidence>
<feature type="domain" description="PA" evidence="17">
    <location>
        <begin position="434"/>
        <end position="509"/>
    </location>
</feature>
<evidence type="ECO:0000256" key="8">
    <source>
        <dbReference type="ARBA" id="ARBA00022737"/>
    </source>
</evidence>
<dbReference type="Pfam" id="PF06280">
    <property type="entry name" value="fn3_5"/>
    <property type="match status" value="1"/>
</dbReference>
<dbReference type="InterPro" id="IPR034216">
    <property type="entry name" value="C5a_Peptidase"/>
</dbReference>
<proteinExistence type="inferred from homology"/>
<dbReference type="GO" id="GO:0004252">
    <property type="term" value="F:serine-type endopeptidase activity"/>
    <property type="evidence" value="ECO:0007669"/>
    <property type="project" value="UniProtKB-UniRule"/>
</dbReference>
<dbReference type="InterPro" id="IPR003137">
    <property type="entry name" value="PA_domain"/>
</dbReference>
<evidence type="ECO:0000256" key="4">
    <source>
        <dbReference type="ARBA" id="ARBA00022512"/>
    </source>
</evidence>
<dbReference type="CDD" id="cd07475">
    <property type="entry name" value="Peptidases_S8_C5a_Peptidase"/>
    <property type="match status" value="1"/>
</dbReference>
<sequence length="1256" mass="138091">MKKLKALSILLIVLLFFTTSASGASLPQHKESTQRAITASKSIQKSEYEQHYDPSDTVRVIVEMKTEPAIEYAQKRGKRYKELPEATKNNLKAAKLEEQNKVKEKVKKKKISLREKETFTTVLNGFSAEVKYGDIEEIEKLPEVSEVEITLEYERPQDSPDMVYSKELVQAQEAWREYGFKGEGKIVGVIDTGLDPSHQDMVLTSKKEAALKKNDVNKYIRENGLKGQYFSEKVPYGYNYMDENNVIRDIAPGASMHGMHVAGTVGANGNEDNGGIKGVAPEAQLLALKVFGNDPNITTTYGDIYVKAIDDAIILGADVLNMSLGSTAGFVSAETMEQKAITRAVENGVVMSISAGNSAHLGNGWANPLASNPDIGVSGSPGLAYDSLQVASVENTFMDLDAVNYVIDGEEDKAPFLSAGNTHPNDVEVNTFDLVYGELGYPEELTNVAGKYVLIQRGELSFVDKAINAQNAGAVGVIIYNNTDGYVNMATDAAITIPQLFMLKTDGDKFASAIQSGQAISITFNGEKTTAPNPEGGKMSDFTSWGLTPNLDFKPEITAPGGQIYSTLENNQYGMKSGTSMAAPHVSGGAALVLERVDNEFGVIGFERVNIAKNLLLNTSAPIKDQGFVNGVFGWDNPYSPRRQGAGIMQLHSALKSPVIVTESRTKEGKVALKEINDQFEFTLTAKNYSDEAVSYDVSANLQTDFAGWGELGYEPDALEAAPLSDASILINGEPLTEIIVPANGAVTFSVTADLSNATVVEPSTGQLIPAKDVFVNGYFVEGFVTMKDQADVNPTLTVPYVGFNGNWDQAPIMDGMVYDDQSFYGMGGAVYNAGEDSYNYLGYNPITETISKENIAISPNGDHIQDEFIPVLSFLRNAKQVELAILDEDGNRLRKLRTENEIRKNYYDGGLNPHYTLNSQWQWDGTIENATADDGQYYYEIRAVVDYPDAEWQSVLIPVLVDTVAPTIEAELAETTLILNVEDNENGSGIAYIDLLVDEDSILETPLSGDTTEYILPQEVAQGEVTVVAYDYAGNVTEETVEGSNNDTTMPFVYLENPEALQVFNSGELHVNGYVIEKESGLKEMSIAGEKIPFQFNESTGRYEFDATIQVEDNFHRLDVRAIDYAGNEFSIKRDVFVDSTAPVLEVSGLPKDQYIKHNSKNPVIDIRVIDNFDEIRFYFNGSEEFYQELQAPYAMRGFDKVFSGYTLQLKDGWNIFTFEAEDIAGNKTTETIELYKLKKGEKAPKKEKPKKDKK</sequence>
<comment type="cofactor">
    <cofactor evidence="1">
        <name>Ca(2+)</name>
        <dbReference type="ChEBI" id="CHEBI:29108"/>
    </cofactor>
</comment>
<feature type="active site" description="Charge relay system" evidence="12 13">
    <location>
        <position position="191"/>
    </location>
</feature>
<dbReference type="PROSITE" id="PS51892">
    <property type="entry name" value="SUBTILASE"/>
    <property type="match status" value="1"/>
</dbReference>
<dbReference type="PROSITE" id="PS00138">
    <property type="entry name" value="SUBTILASE_SER"/>
    <property type="match status" value="1"/>
</dbReference>
<accession>A0A919WFV0</accession>
<dbReference type="InterPro" id="IPR050131">
    <property type="entry name" value="Peptidase_S8_subtilisin-like"/>
</dbReference>
<dbReference type="RefSeq" id="WP_212933289.1">
    <property type="nucleotide sequence ID" value="NZ_BORC01000001.1"/>
</dbReference>
<evidence type="ECO:0000259" key="18">
    <source>
        <dbReference type="Pfam" id="PF06280"/>
    </source>
</evidence>
<dbReference type="GO" id="GO:0006508">
    <property type="term" value="P:proteolysis"/>
    <property type="evidence" value="ECO:0007669"/>
    <property type="project" value="UniProtKB-KW"/>
</dbReference>
<dbReference type="Gene3D" id="2.60.40.1710">
    <property type="entry name" value="Subtilisin-like superfamily"/>
    <property type="match status" value="1"/>
</dbReference>
<dbReference type="InterPro" id="IPR023827">
    <property type="entry name" value="Peptidase_S8_Asp-AS"/>
</dbReference>
<organism evidence="19 20">
    <name type="scientific">Robertmurraya siralis</name>
    <dbReference type="NCBI Taxonomy" id="77777"/>
    <lineage>
        <taxon>Bacteria</taxon>
        <taxon>Bacillati</taxon>
        <taxon>Bacillota</taxon>
        <taxon>Bacilli</taxon>
        <taxon>Bacillales</taxon>
        <taxon>Bacillaceae</taxon>
        <taxon>Robertmurraya</taxon>
    </lineage>
</organism>
<dbReference type="Gene3D" id="3.50.30.30">
    <property type="match status" value="1"/>
</dbReference>
<gene>
    <name evidence="19" type="ORF">J27TS8_09670</name>
</gene>
<dbReference type="Pfam" id="PF02225">
    <property type="entry name" value="PA"/>
    <property type="match status" value="1"/>
</dbReference>
<comment type="caution">
    <text evidence="19">The sequence shown here is derived from an EMBL/GenBank/DDBJ whole genome shotgun (WGS) entry which is preliminary data.</text>
</comment>
<dbReference type="InterPro" id="IPR023828">
    <property type="entry name" value="Peptidase_S8_Ser-AS"/>
</dbReference>
<evidence type="ECO:0008006" key="21">
    <source>
        <dbReference type="Google" id="ProtNLM"/>
    </source>
</evidence>
<evidence type="ECO:0000256" key="12">
    <source>
        <dbReference type="PIRSR" id="PIRSR615500-1"/>
    </source>
</evidence>
<evidence type="ECO:0000256" key="14">
    <source>
        <dbReference type="RuleBase" id="RU003355"/>
    </source>
</evidence>
<protein>
    <recommendedName>
        <fullName evidence="21">Lactocepin</fullName>
    </recommendedName>
</protein>
<feature type="chain" id="PRO_5037011505" description="Lactocepin" evidence="15">
    <location>
        <begin position="24"/>
        <end position="1256"/>
    </location>
</feature>
<evidence type="ECO:0000256" key="6">
    <source>
        <dbReference type="ARBA" id="ARBA00022670"/>
    </source>
</evidence>
<evidence type="ECO:0000256" key="13">
    <source>
        <dbReference type="PROSITE-ProRule" id="PRU01240"/>
    </source>
</evidence>
<dbReference type="Proteomes" id="UP000682111">
    <property type="component" value="Unassembled WGS sequence"/>
</dbReference>
<dbReference type="InterPro" id="IPR010435">
    <property type="entry name" value="C5a/SBT2-like_Fn3"/>
</dbReference>
<evidence type="ECO:0000259" key="16">
    <source>
        <dbReference type="Pfam" id="PF00082"/>
    </source>
</evidence>
<evidence type="ECO:0000313" key="19">
    <source>
        <dbReference type="EMBL" id="GIN60974.1"/>
    </source>
</evidence>
<feature type="domain" description="C5a peptidase/Subtilisin-like protease SBT2-like Fn3-like" evidence="18">
    <location>
        <begin position="671"/>
        <end position="802"/>
    </location>
</feature>